<organism evidence="2 4">
    <name type="scientific">Perkinsus olseni</name>
    <name type="common">Perkinsus atlanticus</name>
    <dbReference type="NCBI Taxonomy" id="32597"/>
    <lineage>
        <taxon>Eukaryota</taxon>
        <taxon>Sar</taxon>
        <taxon>Alveolata</taxon>
        <taxon>Perkinsozoa</taxon>
        <taxon>Perkinsea</taxon>
        <taxon>Perkinsida</taxon>
        <taxon>Perkinsidae</taxon>
        <taxon>Perkinsus</taxon>
    </lineage>
</organism>
<evidence type="ECO:0000313" key="3">
    <source>
        <dbReference type="EMBL" id="KAF4738921.1"/>
    </source>
</evidence>
<reference evidence="4 5" key="1">
    <citation type="submission" date="2020-04" db="EMBL/GenBank/DDBJ databases">
        <title>Perkinsus olseni comparative genomics.</title>
        <authorList>
            <person name="Bogema D.R."/>
        </authorList>
    </citation>
    <scope>NUCLEOTIDE SEQUENCE [LARGE SCALE GENOMIC DNA]</scope>
    <source>
        <strain evidence="2">00978-12</strain>
        <strain evidence="3">ATCC PRA-205</strain>
    </source>
</reference>
<accession>A0A7J6PKQ0</accession>
<feature type="compositionally biased region" description="Acidic residues" evidence="1">
    <location>
        <begin position="213"/>
        <end position="227"/>
    </location>
</feature>
<dbReference type="EMBL" id="JABANP010000014">
    <property type="protein sequence ID" value="KAF4696061.1"/>
    <property type="molecule type" value="Genomic_DNA"/>
</dbReference>
<evidence type="ECO:0000313" key="4">
    <source>
        <dbReference type="Proteomes" id="UP000541610"/>
    </source>
</evidence>
<sequence>MSSSIFSSLNTRFQEKAKQLRESYVAEDLQQFVSQLSDDTKDYTQQIAKKIEELRGSASTSSSSALECPQPDAVDVLSVNEKYSCLPHDTKQRLRSLTRCESTYTQDDEGPYEVGDEGDCKRVIDEWKSDQTVQEMHQKLVIEGDTAVDSFWRRFATKLQHELDSTSYPSDQQQQRGGTESDIEEHHHHEQSIPTPQRELETNSPEGRLAGDSYEEDDDDDDIVAWD</sequence>
<dbReference type="AlphaFoldDB" id="A0A7J6PKQ0"/>
<dbReference type="OrthoDB" id="445805at2759"/>
<dbReference type="Proteomes" id="UP000574390">
    <property type="component" value="Unassembled WGS sequence"/>
</dbReference>
<proteinExistence type="predicted"/>
<feature type="region of interest" description="Disordered" evidence="1">
    <location>
        <begin position="163"/>
        <end position="227"/>
    </location>
</feature>
<evidence type="ECO:0000313" key="5">
    <source>
        <dbReference type="Proteomes" id="UP000574390"/>
    </source>
</evidence>
<evidence type="ECO:0000256" key="1">
    <source>
        <dbReference type="SAM" id="MobiDB-lite"/>
    </source>
</evidence>
<dbReference type="Proteomes" id="UP000541610">
    <property type="component" value="Unassembled WGS sequence"/>
</dbReference>
<dbReference type="EMBL" id="JABANM010010711">
    <property type="protein sequence ID" value="KAF4738921.1"/>
    <property type="molecule type" value="Genomic_DNA"/>
</dbReference>
<feature type="compositionally biased region" description="Polar residues" evidence="1">
    <location>
        <begin position="165"/>
        <end position="178"/>
    </location>
</feature>
<comment type="caution">
    <text evidence="2">The sequence shown here is derived from an EMBL/GenBank/DDBJ whole genome shotgun (WGS) entry which is preliminary data.</text>
</comment>
<gene>
    <name evidence="2" type="ORF">FOZ60_002292</name>
    <name evidence="3" type="ORF">FOZ62_002986</name>
</gene>
<name>A0A7J6PKQ0_PEROL</name>
<evidence type="ECO:0000313" key="2">
    <source>
        <dbReference type="EMBL" id="KAF4696061.1"/>
    </source>
</evidence>
<protein>
    <submittedName>
        <fullName evidence="2">Uncharacterized protein</fullName>
    </submittedName>
</protein>